<proteinExistence type="predicted"/>
<accession>A0A1V3U2Y9</accession>
<dbReference type="Proteomes" id="UP000188947">
    <property type="component" value="Unassembled WGS sequence"/>
</dbReference>
<dbReference type="OrthoDB" id="1450312at2"/>
<evidence type="ECO:0008006" key="3">
    <source>
        <dbReference type="Google" id="ProtNLM"/>
    </source>
</evidence>
<dbReference type="NCBIfam" id="NF047798">
    <property type="entry name" value="leader_Chryseo"/>
    <property type="match status" value="1"/>
</dbReference>
<organism evidence="1 2">
    <name type="scientific">Elizabethkingia meningoseptica</name>
    <name type="common">Chryseobacterium meningosepticum</name>
    <dbReference type="NCBI Taxonomy" id="238"/>
    <lineage>
        <taxon>Bacteria</taxon>
        <taxon>Pseudomonadati</taxon>
        <taxon>Bacteroidota</taxon>
        <taxon>Flavobacteriia</taxon>
        <taxon>Flavobacteriales</taxon>
        <taxon>Weeksellaceae</taxon>
        <taxon>Elizabethkingia</taxon>
    </lineage>
</organism>
<dbReference type="AlphaFoldDB" id="A0A1V3U2Y9"/>
<evidence type="ECO:0000313" key="1">
    <source>
        <dbReference type="EMBL" id="OOH97157.1"/>
    </source>
</evidence>
<reference evidence="1 2" key="1">
    <citation type="submission" date="2016-11" db="EMBL/GenBank/DDBJ databases">
        <title>Genome sequence and comparative genomic analysis of clinical strain Elizabethkingia meningoseptica 61421 PRCM.</title>
        <authorList>
            <person name="Wang M."/>
            <person name="Hu S."/>
            <person name="Cao L."/>
            <person name="Jiang T."/>
            <person name="Zhou Y."/>
            <person name="Ming D."/>
        </authorList>
    </citation>
    <scope>NUCLEOTIDE SEQUENCE [LARGE SCALE GENOMIC DNA]</scope>
    <source>
        <strain evidence="1 2">61421 PRCM</strain>
    </source>
</reference>
<keyword evidence="2" id="KW-1185">Reference proteome</keyword>
<name>A0A1V3U2Y9_ELIME</name>
<gene>
    <name evidence="1" type="ORF">BMF97_04645</name>
</gene>
<dbReference type="EMBL" id="MPOG01000006">
    <property type="protein sequence ID" value="OOH97157.1"/>
    <property type="molecule type" value="Genomic_DNA"/>
</dbReference>
<dbReference type="GeneID" id="48543489"/>
<dbReference type="InterPro" id="IPR058074">
    <property type="entry name" value="Bacteriocin-like"/>
</dbReference>
<comment type="caution">
    <text evidence="1">The sequence shown here is derived from an EMBL/GenBank/DDBJ whole genome shotgun (WGS) entry which is preliminary data.</text>
</comment>
<evidence type="ECO:0000313" key="2">
    <source>
        <dbReference type="Proteomes" id="UP000188947"/>
    </source>
</evidence>
<protein>
    <recommendedName>
        <fullName evidence="3">Bacteriocin</fullName>
    </recommendedName>
</protein>
<dbReference type="RefSeq" id="WP_016199499.1">
    <property type="nucleotide sequence ID" value="NZ_CP014338.1"/>
</dbReference>
<sequence length="78" mass="8272">MKNLKKLTRTSLKEIHGGTVSSIGNGSGPCYAHWVPGDQMPEPGAPYDCGCNRLIWCPGLSACVHSNQASPSRCETGL</sequence>
<dbReference type="KEGG" id="emg:BBD33_05765"/>
<dbReference type="STRING" id="238.BBD35_07595"/>
<dbReference type="eggNOG" id="ENOG5030UW0">
    <property type="taxonomic scope" value="Bacteria"/>
</dbReference>